<gene>
    <name evidence="1" type="ORF">HMP0721_0747</name>
</gene>
<sequence>MIYCFLYFFRCHTQNLVACTRLHYFIAFLSQCYPRIIPQKG</sequence>
<dbReference type="EMBL" id="AEQN01000012">
    <property type="protein sequence ID" value="EFV02151.1"/>
    <property type="molecule type" value="Genomic_DNA"/>
</dbReference>
<evidence type="ECO:0000313" key="2">
    <source>
        <dbReference type="Proteomes" id="UP000004754"/>
    </source>
</evidence>
<protein>
    <submittedName>
        <fullName evidence="1">Uncharacterized protein</fullName>
    </submittedName>
</protein>
<keyword evidence="2" id="KW-1185">Reference proteome</keyword>
<proteinExistence type="predicted"/>
<evidence type="ECO:0000313" key="1">
    <source>
        <dbReference type="EMBL" id="EFV02151.1"/>
    </source>
</evidence>
<dbReference type="AlphaFoldDB" id="E6MFG4"/>
<dbReference type="HOGENOM" id="CLU_3275254_0_0_9"/>
<reference evidence="1 2" key="1">
    <citation type="submission" date="2010-12" db="EMBL/GenBank/DDBJ databases">
        <authorList>
            <person name="Muzny D."/>
            <person name="Qin X."/>
            <person name="Deng J."/>
            <person name="Jiang H."/>
            <person name="Liu Y."/>
            <person name="Qu J."/>
            <person name="Song X.-Z."/>
            <person name="Zhang L."/>
            <person name="Thornton R."/>
            <person name="Coyle M."/>
            <person name="Francisco L."/>
            <person name="Jackson L."/>
            <person name="Javaid M."/>
            <person name="Korchina V."/>
            <person name="Kovar C."/>
            <person name="Mata R."/>
            <person name="Mathew T."/>
            <person name="Ngo R."/>
            <person name="Nguyen L."/>
            <person name="Nguyen N."/>
            <person name="Okwuonu G."/>
            <person name="Ongeri F."/>
            <person name="Pham C."/>
            <person name="Simmons D."/>
            <person name="Wilczek-Boney K."/>
            <person name="Hale W."/>
            <person name="Jakkamsetti A."/>
            <person name="Pham P."/>
            <person name="Ruth R."/>
            <person name="San Lucas F."/>
            <person name="Warren J."/>
            <person name="Zhang J."/>
            <person name="Zhao Z."/>
            <person name="Zhou C."/>
            <person name="Zhu D."/>
            <person name="Lee S."/>
            <person name="Bess C."/>
            <person name="Blankenburg K."/>
            <person name="Forbes L."/>
            <person name="Fu Q."/>
            <person name="Gubbala S."/>
            <person name="Hirani K."/>
            <person name="Jayaseelan J.C."/>
            <person name="Lara F."/>
            <person name="Munidasa M."/>
            <person name="Palculict T."/>
            <person name="Patil S."/>
            <person name="Pu L.-L."/>
            <person name="Saada N."/>
            <person name="Tang L."/>
            <person name="Weissenberger G."/>
            <person name="Zhu Y."/>
            <person name="Hemphill L."/>
            <person name="Shang Y."/>
            <person name="Youmans B."/>
            <person name="Ayvaz T."/>
            <person name="Ross M."/>
            <person name="Santibanez J."/>
            <person name="Aqrawi P."/>
            <person name="Gross S."/>
            <person name="Joshi V."/>
            <person name="Fowler G."/>
            <person name="Nazareth L."/>
            <person name="Reid J."/>
            <person name="Worley K."/>
            <person name="Petrosino J."/>
            <person name="Highlander S."/>
            <person name="Gibbs R."/>
        </authorList>
    </citation>
    <scope>NUCLEOTIDE SEQUENCE [LARGE SCALE GENOMIC DNA]</scope>
    <source>
        <strain evidence="1 2">ATCC 23263</strain>
    </source>
</reference>
<comment type="caution">
    <text evidence="1">The sequence shown here is derived from an EMBL/GenBank/DDBJ whole genome shotgun (WGS) entry which is preliminary data.</text>
</comment>
<organism evidence="1 2">
    <name type="scientific">Pseudoramibacter alactolyticus ATCC 23263</name>
    <dbReference type="NCBI Taxonomy" id="887929"/>
    <lineage>
        <taxon>Bacteria</taxon>
        <taxon>Bacillati</taxon>
        <taxon>Bacillota</taxon>
        <taxon>Clostridia</taxon>
        <taxon>Eubacteriales</taxon>
        <taxon>Eubacteriaceae</taxon>
        <taxon>Pseudoramibacter</taxon>
    </lineage>
</organism>
<dbReference type="STRING" id="887929.HMP0721_0747"/>
<accession>E6MFG4</accession>
<name>E6MFG4_9FIRM</name>
<dbReference type="Proteomes" id="UP000004754">
    <property type="component" value="Unassembled WGS sequence"/>
</dbReference>